<evidence type="ECO:0008006" key="3">
    <source>
        <dbReference type="Google" id="ProtNLM"/>
    </source>
</evidence>
<accession>A0A2N8PLT7</accession>
<organism evidence="1 2">
    <name type="scientific">Streptomyces noursei</name>
    <name type="common">Streptomyces albulus</name>
    <dbReference type="NCBI Taxonomy" id="1971"/>
    <lineage>
        <taxon>Bacteria</taxon>
        <taxon>Bacillati</taxon>
        <taxon>Actinomycetota</taxon>
        <taxon>Actinomycetes</taxon>
        <taxon>Kitasatosporales</taxon>
        <taxon>Streptomycetaceae</taxon>
        <taxon>Streptomyces</taxon>
    </lineage>
</organism>
<proteinExistence type="predicted"/>
<gene>
    <name evidence="1" type="ORF">AOB60_15545</name>
</gene>
<reference evidence="2" key="1">
    <citation type="submission" date="2015-09" db="EMBL/GenBank/DDBJ databases">
        <authorList>
            <person name="Graham D.E."/>
            <person name="Mahan K.M."/>
            <person name="Klingeman D.M."/>
            <person name="Fida T."/>
            <person name="Giannone R.J."/>
            <person name="Hettich R.L."/>
            <person name="Parry R.J."/>
            <person name="Spain J.C."/>
        </authorList>
    </citation>
    <scope>NUCLEOTIDE SEQUENCE [LARGE SCALE GENOMIC DNA]</scope>
    <source>
        <strain evidence="2">JCM 4701</strain>
    </source>
</reference>
<dbReference type="EMBL" id="LJSN01000002">
    <property type="protein sequence ID" value="PNE41983.1"/>
    <property type="molecule type" value="Genomic_DNA"/>
</dbReference>
<sequence length="223" mass="23777">MDVEEGIAHVKLTDEPTDAAKLGTRDMSLDIRDFGAQVLMPQLDSVSRYIEKNLAGLMNTQSASADSVVIDPAAPLKAIAAASAEFVRREIEPGDRFLAVGPDVYGALLDVEQLQRVDASGDDSMLSRAEIGTLFGFRVIVSPHLTGATAYHKTAFALANRAPNANEGAGKSSSKTFNGYAIRATIDYSADVKSDVSIVDSLCGSSILDPNRMIPFKLKGNQK</sequence>
<dbReference type="Proteomes" id="UP000236047">
    <property type="component" value="Unassembled WGS sequence"/>
</dbReference>
<keyword evidence="2" id="KW-1185">Reference proteome</keyword>
<protein>
    <recommendedName>
        <fullName evidence="3">Phage major capsid protein</fullName>
    </recommendedName>
</protein>
<comment type="caution">
    <text evidence="1">The sequence shown here is derived from an EMBL/GenBank/DDBJ whole genome shotgun (WGS) entry which is preliminary data.</text>
</comment>
<dbReference type="AlphaFoldDB" id="A0A2N8PLT7"/>
<name>A0A2N8PLT7_STRNR</name>
<evidence type="ECO:0000313" key="1">
    <source>
        <dbReference type="EMBL" id="PNE41983.1"/>
    </source>
</evidence>
<evidence type="ECO:0000313" key="2">
    <source>
        <dbReference type="Proteomes" id="UP000236047"/>
    </source>
</evidence>